<gene>
    <name evidence="9 11" type="primary">hisC</name>
    <name evidence="11" type="ORF">BG04_1236</name>
</gene>
<dbReference type="GeneID" id="93644712"/>
<dbReference type="InterPro" id="IPR004839">
    <property type="entry name" value="Aminotransferase_I/II_large"/>
</dbReference>
<dbReference type="InterPro" id="IPR015421">
    <property type="entry name" value="PyrdxlP-dep_Trfase_major"/>
</dbReference>
<evidence type="ECO:0000256" key="5">
    <source>
        <dbReference type="ARBA" id="ARBA00022679"/>
    </source>
</evidence>
<keyword evidence="6 9" id="KW-0663">Pyridoxal phosphate</keyword>
<evidence type="ECO:0000256" key="1">
    <source>
        <dbReference type="ARBA" id="ARBA00001933"/>
    </source>
</evidence>
<evidence type="ECO:0000256" key="8">
    <source>
        <dbReference type="ARBA" id="ARBA00047481"/>
    </source>
</evidence>
<dbReference type="AlphaFoldDB" id="A0A0B6A6A0"/>
<dbReference type="CDD" id="cd00609">
    <property type="entry name" value="AAT_like"/>
    <property type="match status" value="1"/>
</dbReference>
<dbReference type="Gene3D" id="3.40.640.10">
    <property type="entry name" value="Type I PLP-dependent aspartate aminotransferase-like (Major domain)"/>
    <property type="match status" value="1"/>
</dbReference>
<reference evidence="11 12" key="1">
    <citation type="journal article" date="2015" name="Genome Announc.">
        <title>Complete genome sequences for 35 biothreat assay-relevant bacillus species.</title>
        <authorList>
            <person name="Johnson S.L."/>
            <person name="Daligault H.E."/>
            <person name="Davenport K.W."/>
            <person name="Jaissle J."/>
            <person name="Frey K.G."/>
            <person name="Ladner J.T."/>
            <person name="Broomall S.M."/>
            <person name="Bishop-Lilly K.A."/>
            <person name="Bruce D.C."/>
            <person name="Gibbons H.S."/>
            <person name="Coyne S.R."/>
            <person name="Lo C.C."/>
            <person name="Meincke L."/>
            <person name="Munk A.C."/>
            <person name="Koroleva G.I."/>
            <person name="Rosenzweig C.N."/>
            <person name="Palacios G.F."/>
            <person name="Redden C.L."/>
            <person name="Minogue T.D."/>
            <person name="Chain P.S."/>
        </authorList>
    </citation>
    <scope>NUCLEOTIDE SEQUENCE [LARGE SCALE GENOMIC DNA]</scope>
    <source>
        <strain evidence="12">ATCC 14581 / DSM 32 / JCM 2506 / NBRC 15308 / NCIMB 9376 / NCTC 10342 / NRRL B-14308 / VKM B-512</strain>
    </source>
</reference>
<dbReference type="PANTHER" id="PTHR43643:SF3">
    <property type="entry name" value="HISTIDINOL-PHOSPHATE AMINOTRANSFERASE"/>
    <property type="match status" value="1"/>
</dbReference>
<dbReference type="PROSITE" id="PS00599">
    <property type="entry name" value="AA_TRANSFER_CLASS_2"/>
    <property type="match status" value="1"/>
</dbReference>
<dbReference type="Proteomes" id="UP000031829">
    <property type="component" value="Chromosome"/>
</dbReference>
<dbReference type="Gene3D" id="3.90.1150.10">
    <property type="entry name" value="Aspartate Aminotransferase, domain 1"/>
    <property type="match status" value="1"/>
</dbReference>
<evidence type="ECO:0000313" key="12">
    <source>
        <dbReference type="Proteomes" id="UP000031829"/>
    </source>
</evidence>
<sequence>MKVKEQLLTLSPYKPGKPIEEVKREFNLDRVVKLASNENPYGSSALVKEAIAAEIENMALYPDGYAAELRAAVAKHVGVEQDQLIFGNGSDEVIQIICRALLSADTNTVMPTPSFPQYKHNAVIEGAEIREVPLRGGDHDLHAMLRAIDENTTIVWVCSPNNPTGTYVKGDELISFMKQVPKHTLIVMDEAYFEYAADQADYPDTVEFLNEYENLIVLRTFSKAYGLASLRIGYGIANESLLQKIEPAREPFNTSRMAQKAAIVALEDQAFIEECKKKNEEGLQQYYAFCDKNGLNYYPSFTNFVLIDFGRQGDEVFQFLLQRGFIVRSGNALGFPTSVRITVGTKEQNEQIIELLQQFVNQAAAKA</sequence>
<dbReference type="PANTHER" id="PTHR43643">
    <property type="entry name" value="HISTIDINOL-PHOSPHATE AMINOTRANSFERASE 2"/>
    <property type="match status" value="1"/>
</dbReference>
<evidence type="ECO:0000259" key="10">
    <source>
        <dbReference type="Pfam" id="PF00155"/>
    </source>
</evidence>
<dbReference type="HOGENOM" id="CLU_017584_3_3_9"/>
<dbReference type="EMBL" id="CP009920">
    <property type="protein sequence ID" value="AJI20430.1"/>
    <property type="molecule type" value="Genomic_DNA"/>
</dbReference>
<dbReference type="InterPro" id="IPR005861">
    <property type="entry name" value="HisP_aminotrans"/>
</dbReference>
<keyword evidence="7 9" id="KW-0368">Histidine biosynthesis</keyword>
<dbReference type="InterPro" id="IPR050106">
    <property type="entry name" value="HistidinolP_aminotransfase"/>
</dbReference>
<dbReference type="EC" id="2.6.1.9" evidence="9"/>
<name>A0A0B6A6A0_PRIM2</name>
<protein>
    <recommendedName>
        <fullName evidence="9">Histidinol-phosphate aminotransferase</fullName>
        <ecNumber evidence="9">2.6.1.9</ecNumber>
    </recommendedName>
    <alternativeName>
        <fullName evidence="9">Imidazole acetol-phosphate transaminase</fullName>
    </alternativeName>
</protein>
<accession>A0A0B6A6A0</accession>
<dbReference type="InterPro" id="IPR015424">
    <property type="entry name" value="PyrdxlP-dep_Trfase"/>
</dbReference>
<dbReference type="GO" id="GO:0030170">
    <property type="term" value="F:pyridoxal phosphate binding"/>
    <property type="evidence" value="ECO:0007669"/>
    <property type="project" value="InterPro"/>
</dbReference>
<evidence type="ECO:0000256" key="7">
    <source>
        <dbReference type="ARBA" id="ARBA00023102"/>
    </source>
</evidence>
<organism evidence="11 12">
    <name type="scientific">Priestia megaterium (strain ATCC 14581 / DSM 32 / CCUG 1817 / JCM 2506 / NBRC 15308 / NCIMB 9376 / NCTC 10342 / NRRL B-14308 / VKM B-512 / Ford 19)</name>
    <name type="common">Bacillus megaterium</name>
    <dbReference type="NCBI Taxonomy" id="1348623"/>
    <lineage>
        <taxon>Bacteria</taxon>
        <taxon>Bacillati</taxon>
        <taxon>Bacillota</taxon>
        <taxon>Bacilli</taxon>
        <taxon>Bacillales</taxon>
        <taxon>Bacillaceae</taxon>
        <taxon>Priestia</taxon>
    </lineage>
</organism>
<comment type="catalytic activity">
    <reaction evidence="8 9">
        <text>L-histidinol phosphate + 2-oxoglutarate = 3-(imidazol-4-yl)-2-oxopropyl phosphate + L-glutamate</text>
        <dbReference type="Rhea" id="RHEA:23744"/>
        <dbReference type="ChEBI" id="CHEBI:16810"/>
        <dbReference type="ChEBI" id="CHEBI:29985"/>
        <dbReference type="ChEBI" id="CHEBI:57766"/>
        <dbReference type="ChEBI" id="CHEBI:57980"/>
        <dbReference type="EC" id="2.6.1.9"/>
    </reaction>
</comment>
<dbReference type="KEGG" id="bmeg:BG04_1236"/>
<comment type="similarity">
    <text evidence="9">Belongs to the class-II pyridoxal-phosphate-dependent aminotransferase family. Histidinol-phosphate aminotransferase subfamily.</text>
</comment>
<dbReference type="GO" id="GO:0000105">
    <property type="term" value="P:L-histidine biosynthetic process"/>
    <property type="evidence" value="ECO:0007669"/>
    <property type="project" value="UniProtKB-UniRule"/>
</dbReference>
<comment type="cofactor">
    <cofactor evidence="1 9">
        <name>pyridoxal 5'-phosphate</name>
        <dbReference type="ChEBI" id="CHEBI:597326"/>
    </cofactor>
</comment>
<dbReference type="UniPathway" id="UPA00031">
    <property type="reaction ID" value="UER00012"/>
</dbReference>
<evidence type="ECO:0000256" key="6">
    <source>
        <dbReference type="ARBA" id="ARBA00022898"/>
    </source>
</evidence>
<dbReference type="Pfam" id="PF00155">
    <property type="entry name" value="Aminotran_1_2"/>
    <property type="match status" value="1"/>
</dbReference>
<dbReference type="HAMAP" id="MF_01023">
    <property type="entry name" value="HisC_aminotrans_2"/>
    <property type="match status" value="1"/>
</dbReference>
<dbReference type="GO" id="GO:0004400">
    <property type="term" value="F:histidinol-phosphate transaminase activity"/>
    <property type="evidence" value="ECO:0007669"/>
    <property type="project" value="UniProtKB-UniRule"/>
</dbReference>
<evidence type="ECO:0000313" key="11">
    <source>
        <dbReference type="EMBL" id="AJI20430.1"/>
    </source>
</evidence>
<feature type="domain" description="Aminotransferase class I/classII large" evidence="10">
    <location>
        <begin position="31"/>
        <end position="354"/>
    </location>
</feature>
<dbReference type="RefSeq" id="WP_034649089.1">
    <property type="nucleotide sequence ID" value="NZ_BCVB01000001.1"/>
</dbReference>
<proteinExistence type="inferred from homology"/>
<dbReference type="InterPro" id="IPR001917">
    <property type="entry name" value="Aminotrans_II_pyridoxalP_BS"/>
</dbReference>
<evidence type="ECO:0000256" key="9">
    <source>
        <dbReference type="HAMAP-Rule" id="MF_01023"/>
    </source>
</evidence>
<feature type="modified residue" description="N6-(pyridoxal phosphate)lysine" evidence="9">
    <location>
        <position position="223"/>
    </location>
</feature>
<dbReference type="InterPro" id="IPR015422">
    <property type="entry name" value="PyrdxlP-dep_Trfase_small"/>
</dbReference>
<dbReference type="NCBIfam" id="TIGR01141">
    <property type="entry name" value="hisC"/>
    <property type="match status" value="1"/>
</dbReference>
<evidence type="ECO:0000256" key="3">
    <source>
        <dbReference type="ARBA" id="ARBA00011738"/>
    </source>
</evidence>
<dbReference type="SUPFAM" id="SSF53383">
    <property type="entry name" value="PLP-dependent transferases"/>
    <property type="match status" value="1"/>
</dbReference>
<comment type="subunit">
    <text evidence="3 9">Homodimer.</text>
</comment>
<evidence type="ECO:0000256" key="4">
    <source>
        <dbReference type="ARBA" id="ARBA00022576"/>
    </source>
</evidence>
<keyword evidence="9" id="KW-0028">Amino-acid biosynthesis</keyword>
<evidence type="ECO:0000256" key="2">
    <source>
        <dbReference type="ARBA" id="ARBA00005011"/>
    </source>
</evidence>
<keyword evidence="5 9" id="KW-0808">Transferase</keyword>
<keyword evidence="4 9" id="KW-0032">Aminotransferase</keyword>
<comment type="pathway">
    <text evidence="2 9">Amino-acid biosynthesis; L-histidine biosynthesis; L-histidine from 5-phospho-alpha-D-ribose 1-diphosphate: step 7/9.</text>
</comment>